<evidence type="ECO:0000256" key="5">
    <source>
        <dbReference type="ARBA" id="ARBA00023163"/>
    </source>
</evidence>
<sequence length="370" mass="39660">MSPPLLGDGVEEEGAGQSSVTLLASSGSAESVCQRNAELRERNYMGLSDCSSVDSSGPSLMSDGGKANLNLKATELRLGLPGSQSPERNRELCLLSSAQLDEKTLFPLHPSSDGHCSSSQKTLVLGNKRGFSDAMDGFSEGKFLSNSEVNVMLSPRPSSNLGLKAGSVLENLGSQPTKAKEIAIQKVLDGPNATNETRPNHNGSANNNSGAPATKAQVVGWPPIRSYRKNSLATTSKNVDEVDGKAGPGALFVKVSMDGAPYLRKVALKNYSKYQELSSALETMFSCFTIGQYGSHGAQGREVLSESKLKDMLHGSEYVLTYEDKDGDWMLVGDVPWEMFTDTCKRLRIMKSSDAIGLAPRAVEKSRNRN</sequence>
<keyword evidence="12" id="KW-1185">Reference proteome</keyword>
<comment type="similarity">
    <text evidence="2 8">Belongs to the Aux/IAA family.</text>
</comment>
<evidence type="ECO:0000256" key="6">
    <source>
        <dbReference type="ARBA" id="ARBA00023242"/>
    </source>
</evidence>
<keyword evidence="6 8" id="KW-0539">Nucleus</keyword>
<evidence type="ECO:0000256" key="9">
    <source>
        <dbReference type="SAM" id="MobiDB-lite"/>
    </source>
</evidence>
<comment type="caution">
    <text evidence="11">The sequence shown here is derived from an EMBL/GenBank/DDBJ whole genome shotgun (WGS) entry which is preliminary data.</text>
</comment>
<evidence type="ECO:0000259" key="10">
    <source>
        <dbReference type="PROSITE" id="PS51745"/>
    </source>
</evidence>
<feature type="region of interest" description="Disordered" evidence="9">
    <location>
        <begin position="1"/>
        <end position="30"/>
    </location>
</feature>
<dbReference type="GO" id="GO:0005634">
    <property type="term" value="C:nucleus"/>
    <property type="evidence" value="ECO:0007669"/>
    <property type="project" value="UniProtKB-SubCell"/>
</dbReference>
<evidence type="ECO:0000256" key="3">
    <source>
        <dbReference type="ARBA" id="ARBA00022491"/>
    </source>
</evidence>
<dbReference type="FunFam" id="3.10.20.90:FF:000078">
    <property type="entry name" value="Auxin-responsive protein"/>
    <property type="match status" value="1"/>
</dbReference>
<dbReference type="GO" id="GO:0006355">
    <property type="term" value="P:regulation of DNA-templated transcription"/>
    <property type="evidence" value="ECO:0007669"/>
    <property type="project" value="InterPro"/>
</dbReference>
<protein>
    <recommendedName>
        <fullName evidence="8">Auxin-responsive protein</fullName>
    </recommendedName>
</protein>
<comment type="function">
    <text evidence="8">Aux/IAA proteins are short-lived transcriptional factors that function as repressors of early auxin response genes at low auxin concentrations.</text>
</comment>
<feature type="compositionally biased region" description="Polar residues" evidence="9">
    <location>
        <begin position="16"/>
        <end position="30"/>
    </location>
</feature>
<evidence type="ECO:0000313" key="12">
    <source>
        <dbReference type="Proteomes" id="UP001054252"/>
    </source>
</evidence>
<evidence type="ECO:0000313" key="11">
    <source>
        <dbReference type="EMBL" id="GKV19947.1"/>
    </source>
</evidence>
<comment type="subcellular location">
    <subcellularLocation>
        <location evidence="1 8">Nucleus</location>
    </subcellularLocation>
</comment>
<dbReference type="InterPro" id="IPR053793">
    <property type="entry name" value="PB1-like"/>
</dbReference>
<evidence type="ECO:0000256" key="8">
    <source>
        <dbReference type="RuleBase" id="RU004549"/>
    </source>
</evidence>
<keyword evidence="4 8" id="KW-0805">Transcription regulation</keyword>
<keyword evidence="5 8" id="KW-0804">Transcription</keyword>
<dbReference type="PROSITE" id="PS51745">
    <property type="entry name" value="PB1"/>
    <property type="match status" value="1"/>
</dbReference>
<evidence type="ECO:0000256" key="2">
    <source>
        <dbReference type="ARBA" id="ARBA00006728"/>
    </source>
</evidence>
<feature type="compositionally biased region" description="Low complexity" evidence="9">
    <location>
        <begin position="200"/>
        <end position="212"/>
    </location>
</feature>
<evidence type="ECO:0000256" key="7">
    <source>
        <dbReference type="ARBA" id="ARBA00023294"/>
    </source>
</evidence>
<dbReference type="InterPro" id="IPR003311">
    <property type="entry name" value="AUX_IAA"/>
</dbReference>
<dbReference type="Gene3D" id="3.10.20.90">
    <property type="entry name" value="Phosphatidylinositol 3-kinase Catalytic Subunit, Chain A, domain 1"/>
    <property type="match status" value="1"/>
</dbReference>
<reference evidence="11 12" key="1">
    <citation type="journal article" date="2021" name="Commun. Biol.">
        <title>The genome of Shorea leprosula (Dipterocarpaceae) highlights the ecological relevance of drought in aseasonal tropical rainforests.</title>
        <authorList>
            <person name="Ng K.K.S."/>
            <person name="Kobayashi M.J."/>
            <person name="Fawcett J.A."/>
            <person name="Hatakeyama M."/>
            <person name="Paape T."/>
            <person name="Ng C.H."/>
            <person name="Ang C.C."/>
            <person name="Tnah L.H."/>
            <person name="Lee C.T."/>
            <person name="Nishiyama T."/>
            <person name="Sese J."/>
            <person name="O'Brien M.J."/>
            <person name="Copetti D."/>
            <person name="Mohd Noor M.I."/>
            <person name="Ong R.C."/>
            <person name="Putra M."/>
            <person name="Sireger I.Z."/>
            <person name="Indrioko S."/>
            <person name="Kosugi Y."/>
            <person name="Izuno A."/>
            <person name="Isagi Y."/>
            <person name="Lee S.L."/>
            <person name="Shimizu K.K."/>
        </authorList>
    </citation>
    <scope>NUCLEOTIDE SEQUENCE [LARGE SCALE GENOMIC DNA]</scope>
    <source>
        <strain evidence="11">214</strain>
    </source>
</reference>
<dbReference type="EMBL" id="BPVZ01000054">
    <property type="protein sequence ID" value="GKV19947.1"/>
    <property type="molecule type" value="Genomic_DNA"/>
</dbReference>
<feature type="region of interest" description="Disordered" evidence="9">
    <location>
        <begin position="191"/>
        <end position="215"/>
    </location>
</feature>
<dbReference type="PANTHER" id="PTHR31734:SF104">
    <property type="entry name" value="AUXIN-INDUCED PROTEIN"/>
    <property type="match status" value="1"/>
</dbReference>
<accession>A0AAV5K1K6</accession>
<keyword evidence="7 8" id="KW-0927">Auxin signaling pathway</keyword>
<name>A0AAV5K1K6_9ROSI</name>
<dbReference type="AlphaFoldDB" id="A0AAV5K1K6"/>
<organism evidence="11 12">
    <name type="scientific">Rubroshorea leprosula</name>
    <dbReference type="NCBI Taxonomy" id="152421"/>
    <lineage>
        <taxon>Eukaryota</taxon>
        <taxon>Viridiplantae</taxon>
        <taxon>Streptophyta</taxon>
        <taxon>Embryophyta</taxon>
        <taxon>Tracheophyta</taxon>
        <taxon>Spermatophyta</taxon>
        <taxon>Magnoliopsida</taxon>
        <taxon>eudicotyledons</taxon>
        <taxon>Gunneridae</taxon>
        <taxon>Pentapetalae</taxon>
        <taxon>rosids</taxon>
        <taxon>malvids</taxon>
        <taxon>Malvales</taxon>
        <taxon>Dipterocarpaceae</taxon>
        <taxon>Rubroshorea</taxon>
    </lineage>
</organism>
<dbReference type="GO" id="GO:0009734">
    <property type="term" value="P:auxin-activated signaling pathway"/>
    <property type="evidence" value="ECO:0007669"/>
    <property type="project" value="UniProtKB-UniRule"/>
</dbReference>
<keyword evidence="3 8" id="KW-0678">Repressor</keyword>
<dbReference type="PANTHER" id="PTHR31734">
    <property type="entry name" value="AUXIN-RESPONSIVE PROTEIN IAA17"/>
    <property type="match status" value="1"/>
</dbReference>
<proteinExistence type="inferred from homology"/>
<dbReference type="InterPro" id="IPR033389">
    <property type="entry name" value="AUX/IAA_dom"/>
</dbReference>
<gene>
    <name evidence="11" type="ORF">SLEP1_g30140</name>
</gene>
<evidence type="ECO:0000256" key="4">
    <source>
        <dbReference type="ARBA" id="ARBA00023015"/>
    </source>
</evidence>
<dbReference type="Pfam" id="PF02309">
    <property type="entry name" value="AUX_IAA"/>
    <property type="match status" value="1"/>
</dbReference>
<comment type="subunit">
    <text evidence="8">Homodimers and heterodimers.</text>
</comment>
<dbReference type="Proteomes" id="UP001054252">
    <property type="component" value="Unassembled WGS sequence"/>
</dbReference>
<feature type="domain" description="PB1" evidence="10">
    <location>
        <begin position="250"/>
        <end position="352"/>
    </location>
</feature>
<evidence type="ECO:0000256" key="1">
    <source>
        <dbReference type="ARBA" id="ARBA00004123"/>
    </source>
</evidence>
<dbReference type="SUPFAM" id="SSF54277">
    <property type="entry name" value="CAD &amp; PB1 domains"/>
    <property type="match status" value="1"/>
</dbReference>